<proteinExistence type="inferred from homology"/>
<dbReference type="GO" id="GO:0005737">
    <property type="term" value="C:cytoplasm"/>
    <property type="evidence" value="ECO:0007669"/>
    <property type="project" value="TreeGrafter"/>
</dbReference>
<reference evidence="3 4" key="1">
    <citation type="journal article" date="2009" name="Stand. Genomic Sci.">
        <title>Complete genome sequence of Slackia heliotrinireducens type strain (RHS 1).</title>
        <authorList>
            <person name="Pukall R."/>
            <person name="Lapidus A."/>
            <person name="Nolan M."/>
            <person name="Copeland A."/>
            <person name="Glavina Del Rio T."/>
            <person name="Lucas S."/>
            <person name="Chen F."/>
            <person name="Tice H."/>
            <person name="Cheng J.F."/>
            <person name="Chertkov O."/>
            <person name="Bruce D."/>
            <person name="Goodwin L."/>
            <person name="Kuske C."/>
            <person name="Brettin T."/>
            <person name="Detter J.C."/>
            <person name="Han C."/>
            <person name="Pitluck S."/>
            <person name="Pati A."/>
            <person name="Mavrommatis K."/>
            <person name="Ivanova N."/>
            <person name="Ovchinnikova G."/>
            <person name="Chen A."/>
            <person name="Palaniappan K."/>
            <person name="Schneider S."/>
            <person name="Rohde M."/>
            <person name="Chain P."/>
            <person name="D'haeseleer P."/>
            <person name="Goker M."/>
            <person name="Bristow J."/>
            <person name="Eisen J.A."/>
            <person name="Markowitz V."/>
            <person name="Kyrpides N.C."/>
            <person name="Klenk H.P."/>
            <person name="Hugenholtz P."/>
        </authorList>
    </citation>
    <scope>NUCLEOTIDE SEQUENCE [LARGE SCALE GENOMIC DNA]</scope>
    <source>
        <strain evidence="4">ATCC 29202 / DSM 20476 / NCTC 11029 / RHS 1</strain>
    </source>
</reference>
<evidence type="ECO:0000313" key="4">
    <source>
        <dbReference type="Proteomes" id="UP000002026"/>
    </source>
</evidence>
<dbReference type="Pfam" id="PF02594">
    <property type="entry name" value="DUF167"/>
    <property type="match status" value="1"/>
</dbReference>
<evidence type="ECO:0000313" key="3">
    <source>
        <dbReference type="EMBL" id="ACV21275.1"/>
    </source>
</evidence>
<comment type="similarity">
    <text evidence="1 2">Belongs to the UPF0235 family.</text>
</comment>
<evidence type="ECO:0000256" key="2">
    <source>
        <dbReference type="HAMAP-Rule" id="MF_00634"/>
    </source>
</evidence>
<organism evidence="3 4">
    <name type="scientific">Slackia heliotrinireducens (strain ATCC 29202 / DSM 20476 / NCTC 11029 / RHS 1)</name>
    <name type="common">Peptococcus heliotrinreducens</name>
    <dbReference type="NCBI Taxonomy" id="471855"/>
    <lineage>
        <taxon>Bacteria</taxon>
        <taxon>Bacillati</taxon>
        <taxon>Actinomycetota</taxon>
        <taxon>Coriobacteriia</taxon>
        <taxon>Eggerthellales</taxon>
        <taxon>Eggerthellaceae</taxon>
        <taxon>Slackia</taxon>
    </lineage>
</organism>
<dbReference type="SUPFAM" id="SSF69786">
    <property type="entry name" value="YggU-like"/>
    <property type="match status" value="1"/>
</dbReference>
<sequence>MISDTLGPMSSDVTQIPIHATPKAQRNAVAGVKADDTGRLEVQVRVTVAPEGGKANKAVCETLAKAIGVSKSKVSIVRGETSRHKMAQVEAPSADIEAWMDGLPRL</sequence>
<accession>C7N1I3</accession>
<dbReference type="RefSeq" id="WP_012797386.1">
    <property type="nucleotide sequence ID" value="NC_013165.1"/>
</dbReference>
<dbReference type="EMBL" id="CP001684">
    <property type="protein sequence ID" value="ACV21275.1"/>
    <property type="molecule type" value="Genomic_DNA"/>
</dbReference>
<gene>
    <name evidence="3" type="ordered locus">Shel_02050</name>
</gene>
<dbReference type="HAMAP" id="MF_00634">
    <property type="entry name" value="UPF0235"/>
    <property type="match status" value="1"/>
</dbReference>
<evidence type="ECO:0000256" key="1">
    <source>
        <dbReference type="ARBA" id="ARBA00010364"/>
    </source>
</evidence>
<dbReference type="AlphaFoldDB" id="C7N1I3"/>
<dbReference type="Proteomes" id="UP000002026">
    <property type="component" value="Chromosome"/>
</dbReference>
<dbReference type="NCBIfam" id="TIGR00251">
    <property type="entry name" value="DUF167 family protein"/>
    <property type="match status" value="1"/>
</dbReference>
<protein>
    <recommendedName>
        <fullName evidence="2">UPF0235 protein Shel_02050</fullName>
    </recommendedName>
</protein>
<dbReference type="KEGG" id="shi:Shel_02050"/>
<dbReference type="HOGENOM" id="CLU_130694_3_0_11"/>
<dbReference type="eggNOG" id="COG1872">
    <property type="taxonomic scope" value="Bacteria"/>
</dbReference>
<dbReference type="InterPro" id="IPR036591">
    <property type="entry name" value="YggU-like_sf"/>
</dbReference>
<dbReference type="PANTHER" id="PTHR13420">
    <property type="entry name" value="UPF0235 PROTEIN C15ORF40"/>
    <property type="match status" value="1"/>
</dbReference>
<dbReference type="InterPro" id="IPR003746">
    <property type="entry name" value="DUF167"/>
</dbReference>
<dbReference type="PANTHER" id="PTHR13420:SF7">
    <property type="entry name" value="UPF0235 PROTEIN C15ORF40"/>
    <property type="match status" value="1"/>
</dbReference>
<keyword evidence="4" id="KW-1185">Reference proteome</keyword>
<dbReference type="SMART" id="SM01152">
    <property type="entry name" value="DUF167"/>
    <property type="match status" value="1"/>
</dbReference>
<name>C7N1I3_SLAHD</name>
<dbReference type="Gene3D" id="3.30.1200.10">
    <property type="entry name" value="YggU-like"/>
    <property type="match status" value="1"/>
</dbReference>